<dbReference type="AlphaFoldDB" id="A0A7L9FH13"/>
<protein>
    <recommendedName>
        <fullName evidence="8">Protein translocase subunit SecE</fullName>
    </recommendedName>
    <alternativeName>
        <fullName evidence="8">Protein transport protein Sec61 gamma subunit homolog</fullName>
    </alternativeName>
</protein>
<dbReference type="GO" id="GO:0009306">
    <property type="term" value="P:protein secretion"/>
    <property type="evidence" value="ECO:0007669"/>
    <property type="project" value="UniProtKB-UniRule"/>
</dbReference>
<accession>A0A7L9FH13</accession>
<dbReference type="InterPro" id="IPR001901">
    <property type="entry name" value="Translocase_SecE/Sec61-g"/>
</dbReference>
<comment type="subunit">
    <text evidence="8">Component of the Sec protein translocase complex. Heterotrimer consisting of SecY (alpha), SecG (beta) and SecE (gamma) subunits. The heterotrimers can form oligomers, although 1 heterotrimer is thought to be able to translocate proteins. Interacts with the ribosome. May interact with SecDF, and other proteins may be involved.</text>
</comment>
<keyword evidence="6 8" id="KW-0811">Translocation</keyword>
<keyword evidence="10" id="KW-1185">Reference proteome</keyword>
<proteinExistence type="inferred from homology"/>
<name>A0A7L9FH13_9CREN</name>
<dbReference type="Gene3D" id="1.20.5.820">
    <property type="entry name" value="Preprotein translocase SecE subunit"/>
    <property type="match status" value="1"/>
</dbReference>
<evidence type="ECO:0000313" key="10">
    <source>
        <dbReference type="Proteomes" id="UP000594121"/>
    </source>
</evidence>
<feature type="transmembrane region" description="Helical" evidence="8">
    <location>
        <begin position="31"/>
        <end position="53"/>
    </location>
</feature>
<dbReference type="GeneID" id="59149335"/>
<dbReference type="InterPro" id="IPR023391">
    <property type="entry name" value="Prot_translocase_SecE_dom_sf"/>
</dbReference>
<evidence type="ECO:0000256" key="3">
    <source>
        <dbReference type="ARBA" id="ARBA00022692"/>
    </source>
</evidence>
<dbReference type="RefSeq" id="WP_192818206.1">
    <property type="nucleotide sequence ID" value="NZ_CP062310.1"/>
</dbReference>
<gene>
    <name evidence="8" type="primary">secE</name>
    <name evidence="9" type="ORF">IG193_05525</name>
</gene>
<evidence type="ECO:0000313" key="9">
    <source>
        <dbReference type="EMBL" id="QOJ78234.1"/>
    </source>
</evidence>
<comment type="similarity">
    <text evidence="8">Belongs to the SecE/SEC61-gamma family.</text>
</comment>
<dbReference type="HAMAP" id="MF_00422">
    <property type="entry name" value="SecE"/>
    <property type="match status" value="1"/>
</dbReference>
<evidence type="ECO:0000256" key="4">
    <source>
        <dbReference type="ARBA" id="ARBA00022927"/>
    </source>
</evidence>
<comment type="subcellular location">
    <subcellularLocation>
        <location evidence="1">Membrane</location>
    </subcellularLocation>
</comment>
<dbReference type="KEGG" id="thel:IG193_05525"/>
<evidence type="ECO:0000256" key="6">
    <source>
        <dbReference type="ARBA" id="ARBA00023010"/>
    </source>
</evidence>
<feature type="transmembrane region" description="Helical" evidence="8">
    <location>
        <begin position="65"/>
        <end position="84"/>
    </location>
</feature>
<keyword evidence="8" id="KW-1003">Cell membrane</keyword>
<comment type="function">
    <text evidence="8">Essential subunit of the Sec protein translocation channel SecYEG. Clamps together the 2 halves of SecY. May contact the channel plug during translocation.</text>
</comment>
<dbReference type="GO" id="GO:0006605">
    <property type="term" value="P:protein targeting"/>
    <property type="evidence" value="ECO:0007669"/>
    <property type="project" value="UniProtKB-UniRule"/>
</dbReference>
<dbReference type="GO" id="GO:0005886">
    <property type="term" value="C:plasma membrane"/>
    <property type="evidence" value="ECO:0007669"/>
    <property type="project" value="UniProtKB-UniRule"/>
</dbReference>
<sequence>MGLSDVISDWVKVLRLATKPSSEEYKLTLRVVLLGLGILGTIGFFFQLVGSMLEFTSIQAVPREYALVGGLLVGVAVLFVALYLKSRSEL</sequence>
<keyword evidence="2 8" id="KW-0813">Transport</keyword>
<keyword evidence="3 8" id="KW-0812">Transmembrane</keyword>
<dbReference type="Proteomes" id="UP000594121">
    <property type="component" value="Chromosome"/>
</dbReference>
<keyword evidence="4 8" id="KW-0653">Protein transport</keyword>
<comment type="caution">
    <text evidence="8">Lacks conserved residue(s) required for the propagation of feature annotation.</text>
</comment>
<dbReference type="InParanoid" id="A0A7L9FH13"/>
<keyword evidence="7 8" id="KW-0472">Membrane</keyword>
<dbReference type="GO" id="GO:0065002">
    <property type="term" value="P:intracellular protein transmembrane transport"/>
    <property type="evidence" value="ECO:0007669"/>
    <property type="project" value="UniProtKB-UniRule"/>
</dbReference>
<organism evidence="9 10">
    <name type="scientific">Infirmifilum lucidum</name>
    <dbReference type="NCBI Taxonomy" id="2776706"/>
    <lineage>
        <taxon>Archaea</taxon>
        <taxon>Thermoproteota</taxon>
        <taxon>Thermoprotei</taxon>
        <taxon>Thermofilales</taxon>
        <taxon>Thermofilaceae</taxon>
        <taxon>Infirmifilum</taxon>
    </lineage>
</organism>
<dbReference type="SUPFAM" id="SSF103456">
    <property type="entry name" value="Preprotein translocase SecE subunit"/>
    <property type="match status" value="1"/>
</dbReference>
<evidence type="ECO:0000256" key="8">
    <source>
        <dbReference type="HAMAP-Rule" id="MF_00422"/>
    </source>
</evidence>
<evidence type="ECO:0000256" key="1">
    <source>
        <dbReference type="ARBA" id="ARBA00004370"/>
    </source>
</evidence>
<evidence type="ECO:0000256" key="7">
    <source>
        <dbReference type="ARBA" id="ARBA00023136"/>
    </source>
</evidence>
<dbReference type="GO" id="GO:0008320">
    <property type="term" value="F:protein transmembrane transporter activity"/>
    <property type="evidence" value="ECO:0007669"/>
    <property type="project" value="UniProtKB-UniRule"/>
</dbReference>
<keyword evidence="5 8" id="KW-1133">Transmembrane helix</keyword>
<evidence type="ECO:0000256" key="2">
    <source>
        <dbReference type="ARBA" id="ARBA00022448"/>
    </source>
</evidence>
<dbReference type="EMBL" id="CP062310">
    <property type="protein sequence ID" value="QOJ78234.1"/>
    <property type="molecule type" value="Genomic_DNA"/>
</dbReference>
<evidence type="ECO:0000256" key="5">
    <source>
        <dbReference type="ARBA" id="ARBA00022989"/>
    </source>
</evidence>
<reference evidence="9 10" key="1">
    <citation type="submission" date="2020-10" db="EMBL/GenBank/DDBJ databases">
        <title>Thermofilum lucidum 3507LT sp. nov. a novel member of Thermofilaceae family isolated from Chile hot spring, and proposal of description order Thermofilales.</title>
        <authorList>
            <person name="Zayulina K.S."/>
            <person name="Elcheninov A.G."/>
            <person name="Toshchakov S.V."/>
            <person name="Kublanov I.V."/>
        </authorList>
    </citation>
    <scope>NUCLEOTIDE SEQUENCE [LARGE SCALE GENOMIC DNA]</scope>
    <source>
        <strain evidence="9 10">3507LT</strain>
    </source>
</reference>